<sequence length="262" mass="27678">MGDDAYVSYEADVANVQPPDDALPEQPAARTAAQPEPPVEQPPESAQPDQQDALSMPKPSLGRRKADDIGRASFKAISGIARFMASAARYGAVAATKAWRGLETVPTAGKLFSSAILAFLLGIFGAVALDSVLGLLCTVVVVPASAGVLGALGCRWYGRLSVETAPRTYAHQAERTDSELQRSVQYVDRKLTLAITSLGTEHHHQAVIALFQAKTAAELTLGTEQDLASYGDISLRPEDYGLRPKIRSGASSAARESTSLAS</sequence>
<name>A0ABN5Y3P1_MYCME</name>
<dbReference type="EMBL" id="AP022567">
    <property type="protein sequence ID" value="BBX32840.1"/>
    <property type="molecule type" value="Genomic_DNA"/>
</dbReference>
<feature type="region of interest" description="Disordered" evidence="1">
    <location>
        <begin position="1"/>
        <end position="66"/>
    </location>
</feature>
<evidence type="ECO:0000313" key="3">
    <source>
        <dbReference type="EMBL" id="BBX32840.1"/>
    </source>
</evidence>
<feature type="compositionally biased region" description="Polar residues" evidence="1">
    <location>
        <begin position="249"/>
        <end position="262"/>
    </location>
</feature>
<evidence type="ECO:0008006" key="5">
    <source>
        <dbReference type="Google" id="ProtNLM"/>
    </source>
</evidence>
<proteinExistence type="predicted"/>
<keyword evidence="4" id="KW-1185">Reference proteome</keyword>
<protein>
    <recommendedName>
        <fullName evidence="5">SLATT domain-containing protein</fullName>
    </recommendedName>
</protein>
<keyword evidence="2" id="KW-0472">Membrane</keyword>
<keyword evidence="2" id="KW-0812">Transmembrane</keyword>
<accession>A0ABN5Y3P1</accession>
<reference evidence="3 4" key="1">
    <citation type="journal article" date="2019" name="Emerg. Microbes Infect.">
        <title>Comprehensive subspecies identification of 175 nontuberculous mycobacteria species based on 7547 genomic profiles.</title>
        <authorList>
            <person name="Matsumoto Y."/>
            <person name="Kinjo T."/>
            <person name="Motooka D."/>
            <person name="Nabeya D."/>
            <person name="Jung N."/>
            <person name="Uechi K."/>
            <person name="Horii T."/>
            <person name="Iida T."/>
            <person name="Fujita J."/>
            <person name="Nakamura S."/>
        </authorList>
    </citation>
    <scope>NUCLEOTIDE SEQUENCE [LARGE SCALE GENOMIC DNA]</scope>
    <source>
        <strain evidence="3 4">JCM 12375</strain>
    </source>
</reference>
<evidence type="ECO:0000313" key="4">
    <source>
        <dbReference type="Proteomes" id="UP000465622"/>
    </source>
</evidence>
<feature type="region of interest" description="Disordered" evidence="1">
    <location>
        <begin position="239"/>
        <end position="262"/>
    </location>
</feature>
<gene>
    <name evidence="3" type="ORF">MMAGJ_21220</name>
</gene>
<feature type="transmembrane region" description="Helical" evidence="2">
    <location>
        <begin position="133"/>
        <end position="157"/>
    </location>
</feature>
<feature type="transmembrane region" description="Helical" evidence="2">
    <location>
        <begin position="107"/>
        <end position="127"/>
    </location>
</feature>
<evidence type="ECO:0000256" key="1">
    <source>
        <dbReference type="SAM" id="MobiDB-lite"/>
    </source>
</evidence>
<keyword evidence="2" id="KW-1133">Transmembrane helix</keyword>
<evidence type="ECO:0000256" key="2">
    <source>
        <dbReference type="SAM" id="Phobius"/>
    </source>
</evidence>
<dbReference type="Proteomes" id="UP000465622">
    <property type="component" value="Chromosome"/>
</dbReference>
<organism evidence="3 4">
    <name type="scientific">Mycolicibacterium mageritense</name>
    <name type="common">Mycobacterium mageritense</name>
    <dbReference type="NCBI Taxonomy" id="53462"/>
    <lineage>
        <taxon>Bacteria</taxon>
        <taxon>Bacillati</taxon>
        <taxon>Actinomycetota</taxon>
        <taxon>Actinomycetes</taxon>
        <taxon>Mycobacteriales</taxon>
        <taxon>Mycobacteriaceae</taxon>
        <taxon>Mycolicibacterium</taxon>
    </lineage>
</organism>